<protein>
    <submittedName>
        <fullName evidence="2">Uncharacterized protein</fullName>
    </submittedName>
</protein>
<dbReference type="AlphaFoldDB" id="A0A5J4SEX5"/>
<reference evidence="2 3" key="1">
    <citation type="submission" date="2019-03" db="EMBL/GenBank/DDBJ databases">
        <title>Single cell metagenomics reveals metabolic interactions within the superorganism composed of flagellate Streblomastix strix and complex community of Bacteroidetes bacteria on its surface.</title>
        <authorList>
            <person name="Treitli S.C."/>
            <person name="Kolisko M."/>
            <person name="Husnik F."/>
            <person name="Keeling P."/>
            <person name="Hampl V."/>
        </authorList>
    </citation>
    <scope>NUCLEOTIDE SEQUENCE [LARGE SCALE GENOMIC DNA]</scope>
    <source>
        <strain evidence="2">ST1C</strain>
    </source>
</reference>
<proteinExistence type="predicted"/>
<sequence>RAVEGIINAGLLDRAANILDKQRPEGLIPIPREISTRLPEVVLMNILEVLDISLAKGTKETDRHPKLRGAVDKIKNFYPSKPVQRKAAMYLAYFDEARKEELNKKQKSFMEGEDFYPENKEKKVKESEYISDIAHLDPTKQVVWERMRVIEERAKTIDNENQHLRDALRHLRKQEQPYEEDYSLANVSSKYTRLDEVRKKLRRVYSLKVCII</sequence>
<dbReference type="Proteomes" id="UP000324800">
    <property type="component" value="Unassembled WGS sequence"/>
</dbReference>
<evidence type="ECO:0000313" key="2">
    <source>
        <dbReference type="EMBL" id="KAA6344302.1"/>
    </source>
</evidence>
<evidence type="ECO:0000313" key="3">
    <source>
        <dbReference type="Proteomes" id="UP000324800"/>
    </source>
</evidence>
<keyword evidence="1" id="KW-0175">Coiled coil</keyword>
<name>A0A5J4SEX5_9EUKA</name>
<feature type="non-terminal residue" evidence="2">
    <location>
        <position position="1"/>
    </location>
</feature>
<accession>A0A5J4SEX5</accession>
<comment type="caution">
    <text evidence="2">The sequence shown here is derived from an EMBL/GenBank/DDBJ whole genome shotgun (WGS) entry which is preliminary data.</text>
</comment>
<dbReference type="EMBL" id="SNRW01040395">
    <property type="protein sequence ID" value="KAA6344302.1"/>
    <property type="molecule type" value="Genomic_DNA"/>
</dbReference>
<evidence type="ECO:0000256" key="1">
    <source>
        <dbReference type="SAM" id="Coils"/>
    </source>
</evidence>
<feature type="coiled-coil region" evidence="1">
    <location>
        <begin position="147"/>
        <end position="174"/>
    </location>
</feature>
<organism evidence="2 3">
    <name type="scientific">Streblomastix strix</name>
    <dbReference type="NCBI Taxonomy" id="222440"/>
    <lineage>
        <taxon>Eukaryota</taxon>
        <taxon>Metamonada</taxon>
        <taxon>Preaxostyla</taxon>
        <taxon>Oxymonadida</taxon>
        <taxon>Streblomastigidae</taxon>
        <taxon>Streblomastix</taxon>
    </lineage>
</organism>
<gene>
    <name evidence="2" type="ORF">EZS28_052250</name>
</gene>